<dbReference type="PANTHER" id="PTHR30069">
    <property type="entry name" value="TONB-DEPENDENT OUTER MEMBRANE RECEPTOR"/>
    <property type="match status" value="1"/>
</dbReference>
<evidence type="ECO:0000256" key="3">
    <source>
        <dbReference type="ARBA" id="ARBA00022452"/>
    </source>
</evidence>
<evidence type="ECO:0000313" key="9">
    <source>
        <dbReference type="EMBL" id="MFC3194723.1"/>
    </source>
</evidence>
<feature type="domain" description="TonB-dependent transporter Oar-like beta-barrel" evidence="8">
    <location>
        <begin position="340"/>
        <end position="943"/>
    </location>
</feature>
<sequence length="1018" mass="112179">MKQVKWMVAVLMIAVLPWGVTLAQETSASINGTIVDSSGNVLSGATVIVTHEPTGQVKTLTTNDAGRYSARGLRVGGPYKIEVRNGGYSDAEEGNIFIKLGEDRAIDAVLVADAISLDTVTAVGVAPVSATFDPDNMGTGSSISEDQITNLPTVDRNIQDYVRLDSRVNIRSFGEGISVSGVNNRFNNISIDGVGIGDPFGLEAGGSPGLSQPFSLDTIQELNVQLSPYDVTLSNFTGANINAITKSGTNEFSGRAAVYYSSEDLQRDDSSDFTREVYSLSAGGPIIKDKLFFFLAYEKEEQTRLAPTTNVDPDLVQQIADISQNVWGFDAGDFNPPRDAVTEEESIVVKLDWNINENHRASFKYQNNEDSQPIFAGIGGGEASLSSHWYTNDFENKSYNLNLYSDWTANFSTELRISNSEFDKVPGLNARLPQVEIEVGNGQSVFLGTELFRHANELNVATDNIYLEGNYFMGDHDLTFGVDWREQDINNVFVFASLGEYVFESIDDYANGIHDFYQLRIGSDPANPLPAADWSWENLGLFIQDKWTVNDRLTLVYGLRFDKPDTGDKPRFNQDFFDAYGFANNGVVSEGTIQPRIGFNYDMSDERMMQLRGGVGIFTGGTPNVWLSNSFTNTGGDVAVYRDFGTPGIFTPDPDNQPIFTGSSTQDVDVLDPDFKIPTVLKSNIAVDAELPWFGLIGSVELEYIKAQDAIHYQHLNLGAPTGTFADGRLSYLCDPNDFSNTRGDARCNANSDFNDVLYLTNTSKGETKRATVSLELPQTEHWYAKASYTYTDATEVSAGTSSRAISNWNNTPAFNVNEPLAATSAYEVENAFVFFTNYQNMFFGDNYTNIGLVWVSQDGEPFSYTYRTDVNGDGIRDNDLFYVPMPNEYVLADPSEAADFEAFLQSSGLAQYRGQIAPRNAFKAPRINTVDLNISQELPAWGPVRATLFLNIKNLGNLLDSDWGQVVTAGFDGDDVANMISIDDNGVQTIDWNGPTRFSTNRVASQWRAQVGFRLDW</sequence>
<keyword evidence="2" id="KW-0813">Transport</keyword>
<accession>A0ABV7JER2</accession>
<comment type="subcellular location">
    <subcellularLocation>
        <location evidence="1">Cell outer membrane</location>
        <topology evidence="1">Multi-pass membrane protein</topology>
    </subcellularLocation>
</comment>
<evidence type="ECO:0000256" key="7">
    <source>
        <dbReference type="SAM" id="SignalP"/>
    </source>
</evidence>
<protein>
    <submittedName>
        <fullName evidence="9">Carboxypeptidase regulatory-like domain-containing protein</fullName>
    </submittedName>
</protein>
<evidence type="ECO:0000313" key="10">
    <source>
        <dbReference type="Proteomes" id="UP001595533"/>
    </source>
</evidence>
<feature type="signal peptide" evidence="7">
    <location>
        <begin position="1"/>
        <end position="23"/>
    </location>
</feature>
<evidence type="ECO:0000256" key="6">
    <source>
        <dbReference type="ARBA" id="ARBA00023237"/>
    </source>
</evidence>
<dbReference type="PANTHER" id="PTHR30069:SF46">
    <property type="entry name" value="OAR PROTEIN"/>
    <property type="match status" value="1"/>
</dbReference>
<keyword evidence="10" id="KW-1185">Reference proteome</keyword>
<dbReference type="InterPro" id="IPR039426">
    <property type="entry name" value="TonB-dep_rcpt-like"/>
</dbReference>
<evidence type="ECO:0000256" key="4">
    <source>
        <dbReference type="ARBA" id="ARBA00022692"/>
    </source>
</evidence>
<dbReference type="EMBL" id="JBHRTS010000005">
    <property type="protein sequence ID" value="MFC3194723.1"/>
    <property type="molecule type" value="Genomic_DNA"/>
</dbReference>
<evidence type="ECO:0000256" key="2">
    <source>
        <dbReference type="ARBA" id="ARBA00022448"/>
    </source>
</evidence>
<gene>
    <name evidence="9" type="ORF">ACFODZ_10780</name>
</gene>
<keyword evidence="6" id="KW-0998">Cell outer membrane</keyword>
<dbReference type="Gene3D" id="2.40.170.20">
    <property type="entry name" value="TonB-dependent receptor, beta-barrel domain"/>
    <property type="match status" value="1"/>
</dbReference>
<dbReference type="SUPFAM" id="SSF49464">
    <property type="entry name" value="Carboxypeptidase regulatory domain-like"/>
    <property type="match status" value="1"/>
</dbReference>
<dbReference type="Pfam" id="PF25183">
    <property type="entry name" value="OMP_b-brl_4"/>
    <property type="match status" value="2"/>
</dbReference>
<dbReference type="InterPro" id="IPR036942">
    <property type="entry name" value="Beta-barrel_TonB_sf"/>
</dbReference>
<proteinExistence type="predicted"/>
<keyword evidence="3" id="KW-1134">Transmembrane beta strand</keyword>
<name>A0ABV7JER2_9GAMM</name>
<comment type="caution">
    <text evidence="9">The sequence shown here is derived from an EMBL/GenBank/DDBJ whole genome shotgun (WGS) entry which is preliminary data.</text>
</comment>
<dbReference type="InterPro" id="IPR008969">
    <property type="entry name" value="CarboxyPept-like_regulatory"/>
</dbReference>
<keyword evidence="5" id="KW-0472">Membrane</keyword>
<feature type="domain" description="TonB-dependent transporter Oar-like beta-barrel" evidence="8">
    <location>
        <begin position="244"/>
        <end position="324"/>
    </location>
</feature>
<dbReference type="InterPro" id="IPR057601">
    <property type="entry name" value="Oar-like_b-barrel"/>
</dbReference>
<keyword evidence="7" id="KW-0732">Signal</keyword>
<organism evidence="9 10">
    <name type="scientific">Marinicella sediminis</name>
    <dbReference type="NCBI Taxonomy" id="1792834"/>
    <lineage>
        <taxon>Bacteria</taxon>
        <taxon>Pseudomonadati</taxon>
        <taxon>Pseudomonadota</taxon>
        <taxon>Gammaproteobacteria</taxon>
        <taxon>Lysobacterales</taxon>
        <taxon>Marinicellaceae</taxon>
        <taxon>Marinicella</taxon>
    </lineage>
</organism>
<dbReference type="Pfam" id="PF13620">
    <property type="entry name" value="CarboxypepD_reg"/>
    <property type="match status" value="1"/>
</dbReference>
<reference evidence="10" key="1">
    <citation type="journal article" date="2019" name="Int. J. Syst. Evol. Microbiol.">
        <title>The Global Catalogue of Microorganisms (GCM) 10K type strain sequencing project: providing services to taxonomists for standard genome sequencing and annotation.</title>
        <authorList>
            <consortium name="The Broad Institute Genomics Platform"/>
            <consortium name="The Broad Institute Genome Sequencing Center for Infectious Disease"/>
            <person name="Wu L."/>
            <person name="Ma J."/>
        </authorList>
    </citation>
    <scope>NUCLEOTIDE SEQUENCE [LARGE SCALE GENOMIC DNA]</scope>
    <source>
        <strain evidence="10">KCTC 42953</strain>
    </source>
</reference>
<evidence type="ECO:0000259" key="8">
    <source>
        <dbReference type="Pfam" id="PF25183"/>
    </source>
</evidence>
<evidence type="ECO:0000256" key="5">
    <source>
        <dbReference type="ARBA" id="ARBA00023136"/>
    </source>
</evidence>
<dbReference type="SUPFAM" id="SSF56935">
    <property type="entry name" value="Porins"/>
    <property type="match status" value="1"/>
</dbReference>
<evidence type="ECO:0000256" key="1">
    <source>
        <dbReference type="ARBA" id="ARBA00004571"/>
    </source>
</evidence>
<dbReference type="Proteomes" id="UP001595533">
    <property type="component" value="Unassembled WGS sequence"/>
</dbReference>
<dbReference type="Gene3D" id="2.60.40.1120">
    <property type="entry name" value="Carboxypeptidase-like, regulatory domain"/>
    <property type="match status" value="1"/>
</dbReference>
<feature type="chain" id="PRO_5047302882" evidence="7">
    <location>
        <begin position="24"/>
        <end position="1018"/>
    </location>
</feature>
<keyword evidence="4" id="KW-0812">Transmembrane</keyword>
<dbReference type="RefSeq" id="WP_198538139.1">
    <property type="nucleotide sequence ID" value="NZ_JBHRTS010000005.1"/>
</dbReference>